<dbReference type="OrthoDB" id="9804872at2"/>
<dbReference type="InterPro" id="IPR002931">
    <property type="entry name" value="Transglutaminase-like"/>
</dbReference>
<evidence type="ECO:0000313" key="3">
    <source>
        <dbReference type="Proteomes" id="UP000241421"/>
    </source>
</evidence>
<dbReference type="Gene3D" id="3.10.620.30">
    <property type="match status" value="1"/>
</dbReference>
<dbReference type="EMBL" id="PXWF02000286">
    <property type="protein sequence ID" value="PWF43109.1"/>
    <property type="molecule type" value="Genomic_DNA"/>
</dbReference>
<evidence type="ECO:0000259" key="1">
    <source>
        <dbReference type="SMART" id="SM00460"/>
    </source>
</evidence>
<protein>
    <submittedName>
        <fullName evidence="2">Transglutaminase family protein</fullName>
    </submittedName>
</protein>
<dbReference type="Proteomes" id="UP000241421">
    <property type="component" value="Unassembled WGS sequence"/>
</dbReference>
<dbReference type="RefSeq" id="WP_106759430.1">
    <property type="nucleotide sequence ID" value="NZ_PXWF02000286.1"/>
</dbReference>
<name>A0A2U2HFK1_9BURK</name>
<gene>
    <name evidence="2" type="ORF">C7C56_021715</name>
</gene>
<accession>A0A2U2HFK1</accession>
<proteinExistence type="predicted"/>
<organism evidence="2 3">
    <name type="scientific">Massilia glaciei</name>
    <dbReference type="NCBI Taxonomy" id="1524097"/>
    <lineage>
        <taxon>Bacteria</taxon>
        <taxon>Pseudomonadati</taxon>
        <taxon>Pseudomonadota</taxon>
        <taxon>Betaproteobacteria</taxon>
        <taxon>Burkholderiales</taxon>
        <taxon>Oxalobacteraceae</taxon>
        <taxon>Telluria group</taxon>
        <taxon>Massilia</taxon>
    </lineage>
</organism>
<sequence>MWLRTSCNLDFVVHVPTPFILMLRPRSGAHQWVARESYMLKPSVPVVEYTDLYGNLCQRLIAPPGQFSIRTSADVMTSDTIDVCPGAPYNEVQNLPDEVLTYLLPSRYVESEQFFTMANQIVANAAPGYDQVVCISDWIRRSVRFNPASANHYMSAVQVNQQGEGVCRDLAHMGIALCRALCIPARMVVGYLHGLEPMDLHAWFEAYVGGRWYTFDPTQATPRGGRVAVAFGHDAANVAISSQFGPALQPTSMLVAVELLESAPD</sequence>
<comment type="caution">
    <text evidence="2">The sequence shown here is derived from an EMBL/GenBank/DDBJ whole genome shotgun (WGS) entry which is preliminary data.</text>
</comment>
<dbReference type="Pfam" id="PF01841">
    <property type="entry name" value="Transglut_core"/>
    <property type="match status" value="1"/>
</dbReference>
<dbReference type="SMART" id="SM00460">
    <property type="entry name" value="TGc"/>
    <property type="match status" value="1"/>
</dbReference>
<keyword evidence="3" id="KW-1185">Reference proteome</keyword>
<evidence type="ECO:0000313" key="2">
    <source>
        <dbReference type="EMBL" id="PWF43109.1"/>
    </source>
</evidence>
<dbReference type="SUPFAM" id="SSF54001">
    <property type="entry name" value="Cysteine proteinases"/>
    <property type="match status" value="1"/>
</dbReference>
<dbReference type="Gene3D" id="2.60.40.2250">
    <property type="match status" value="1"/>
</dbReference>
<dbReference type="PANTHER" id="PTHR33490:SF12">
    <property type="entry name" value="BLL5557 PROTEIN"/>
    <property type="match status" value="1"/>
</dbReference>
<dbReference type="AlphaFoldDB" id="A0A2U2HFK1"/>
<reference evidence="2 3" key="1">
    <citation type="submission" date="2018-04" db="EMBL/GenBank/DDBJ databases">
        <title>Massilia violaceinigra sp. nov., a novel purple-pigmented bacterium isolated from Tianshan glacier, Xinjiang, China.</title>
        <authorList>
            <person name="Wang H."/>
        </authorList>
    </citation>
    <scope>NUCLEOTIDE SEQUENCE [LARGE SCALE GENOMIC DNA]</scope>
    <source>
        <strain evidence="2 3">B448-2</strain>
    </source>
</reference>
<feature type="domain" description="Transglutaminase-like" evidence="1">
    <location>
        <begin position="159"/>
        <end position="219"/>
    </location>
</feature>
<dbReference type="InterPro" id="IPR038765">
    <property type="entry name" value="Papain-like_cys_pep_sf"/>
</dbReference>
<dbReference type="PANTHER" id="PTHR33490">
    <property type="entry name" value="BLR5614 PROTEIN-RELATED"/>
    <property type="match status" value="1"/>
</dbReference>